<dbReference type="RefSeq" id="WP_112167153.1">
    <property type="nucleotide sequence ID" value="NZ_CP089411.1"/>
</dbReference>
<evidence type="ECO:0000313" key="3">
    <source>
        <dbReference type="Proteomes" id="UP000868497"/>
    </source>
</evidence>
<dbReference type="InterPro" id="IPR007345">
    <property type="entry name" value="Polysacch_pyruvyl_Trfase"/>
</dbReference>
<feature type="domain" description="Polysaccharide pyruvyl transferase" evidence="1">
    <location>
        <begin position="13"/>
        <end position="354"/>
    </location>
</feature>
<keyword evidence="2" id="KW-0808">Transferase</keyword>
<protein>
    <submittedName>
        <fullName evidence="2">Colanic acid biosynthesis pyruvyl transferase WcaK</fullName>
    </submittedName>
</protein>
<dbReference type="NCBIfam" id="NF007452">
    <property type="entry name" value="PRK10017.1"/>
    <property type="match status" value="1"/>
</dbReference>
<organism evidence="2 3">
    <name type="scientific">Klebsiella oxytoca</name>
    <dbReference type="NCBI Taxonomy" id="571"/>
    <lineage>
        <taxon>Bacteria</taxon>
        <taxon>Pseudomonadati</taxon>
        <taxon>Pseudomonadota</taxon>
        <taxon>Gammaproteobacteria</taxon>
        <taxon>Enterobacterales</taxon>
        <taxon>Enterobacteriaceae</taxon>
        <taxon>Klebsiella/Raoultella group</taxon>
        <taxon>Klebsiella</taxon>
    </lineage>
</organism>
<dbReference type="EMBL" id="DACXIC010000070">
    <property type="protein sequence ID" value="HAU4360222.1"/>
    <property type="molecule type" value="Genomic_DNA"/>
</dbReference>
<proteinExistence type="predicted"/>
<dbReference type="PANTHER" id="PTHR36836:SF1">
    <property type="entry name" value="COLANIC ACID BIOSYNTHESIS PROTEIN WCAK"/>
    <property type="match status" value="1"/>
</dbReference>
<reference evidence="2" key="2">
    <citation type="submission" date="2019-09" db="EMBL/GenBank/DDBJ databases">
        <authorList>
            <consortium name="NCBI Pathogen Detection Project"/>
        </authorList>
    </citation>
    <scope>NUCLEOTIDE SEQUENCE</scope>
    <source>
        <strain evidence="2">AUSMDU00005748</strain>
    </source>
</reference>
<comment type="caution">
    <text evidence="2">The sequence shown here is derived from an EMBL/GenBank/DDBJ whole genome shotgun (WGS) entry which is preliminary data.</text>
</comment>
<dbReference type="AlphaFoldDB" id="A0AAD3UQS8"/>
<accession>A0AAD3UQS8</accession>
<name>A0AAD3UQS8_KLEOX</name>
<dbReference type="PANTHER" id="PTHR36836">
    <property type="entry name" value="COLANIC ACID BIOSYNTHESIS PROTEIN WCAK"/>
    <property type="match status" value="1"/>
</dbReference>
<reference evidence="2" key="1">
    <citation type="journal article" date="2018" name="Genome Biol.">
        <title>SKESA: strategic k-mer extension for scrupulous assemblies.</title>
        <authorList>
            <person name="Souvorov A."/>
            <person name="Agarwala R."/>
            <person name="Lipman D.J."/>
        </authorList>
    </citation>
    <scope>NUCLEOTIDE SEQUENCE</scope>
    <source>
        <strain evidence="2">AUSMDU00005748</strain>
    </source>
</reference>
<dbReference type="Proteomes" id="UP000868497">
    <property type="component" value="Unassembled WGS sequence"/>
</dbReference>
<gene>
    <name evidence="2" type="primary">wcaK</name>
    <name evidence="2" type="ORF">F6W21_28290</name>
</gene>
<sequence length="423" mass="47530">MKLLLVGNHTCGNRGDAAILRGLLNCIREIDSEIEIDIISRYSISSSYLLGESIKQDTLYSDAKKTKGGIYAKVRSKIKSIFLPWVLIAHCREKGILRYISLPKHITSFTESIKEYDAIIQVGGSFFVDLYGAAQFEHIFCSLLAKKPIYLIGHSVGPFDNKNIQKIAKFAFSNVNNLILRESISKELIADYKFDMDNVSDGVDTAFLVEGTNYSSFNDYICQHWLTKIRNSKCVAMTVRKLAPFDKRLGVTQEQYEFAIARVIDHVISLGYQVIIFSTCTGIESYNNDDRIVALSVKDKVKNTEKISVVMDEINDAQLGFLLSKCEFTIGTRLHSAIISMNFGTPAIAINYEHKSKGIMQSLSMDILSVSVQGLFTDEVVNKINHLHNNYDGINHDLSLQLKRVKKEGRDIISEVIKEIGAK</sequence>
<evidence type="ECO:0000313" key="2">
    <source>
        <dbReference type="EMBL" id="HAU4360222.1"/>
    </source>
</evidence>
<dbReference type="GO" id="GO:0016740">
    <property type="term" value="F:transferase activity"/>
    <property type="evidence" value="ECO:0007669"/>
    <property type="project" value="UniProtKB-KW"/>
</dbReference>
<dbReference type="Pfam" id="PF04230">
    <property type="entry name" value="PS_pyruv_trans"/>
    <property type="match status" value="1"/>
</dbReference>
<evidence type="ECO:0000259" key="1">
    <source>
        <dbReference type="Pfam" id="PF04230"/>
    </source>
</evidence>